<dbReference type="Proteomes" id="UP001327027">
    <property type="component" value="Unassembled WGS sequence"/>
</dbReference>
<evidence type="ECO:0000313" key="10">
    <source>
        <dbReference type="Proteomes" id="UP001327027"/>
    </source>
</evidence>
<comment type="subcellular location">
    <subcellularLocation>
        <location evidence="1 7">Cell membrane</location>
        <topology evidence="1 7">Multi-pass membrane protein</topology>
    </subcellularLocation>
</comment>
<feature type="transmembrane region" description="Helical" evidence="7">
    <location>
        <begin position="282"/>
        <end position="304"/>
    </location>
</feature>
<dbReference type="PROSITE" id="PS50928">
    <property type="entry name" value="ABC_TM1"/>
    <property type="match status" value="1"/>
</dbReference>
<evidence type="ECO:0000256" key="5">
    <source>
        <dbReference type="ARBA" id="ARBA00022989"/>
    </source>
</evidence>
<feature type="domain" description="ABC transmembrane type-1" evidence="8">
    <location>
        <begin position="169"/>
        <end position="359"/>
    </location>
</feature>
<evidence type="ECO:0000256" key="4">
    <source>
        <dbReference type="ARBA" id="ARBA00022692"/>
    </source>
</evidence>
<feature type="transmembrane region" description="Helical" evidence="7">
    <location>
        <begin position="21"/>
        <end position="44"/>
    </location>
</feature>
<keyword evidence="4 7" id="KW-0812">Transmembrane</keyword>
<dbReference type="SUPFAM" id="SSF161098">
    <property type="entry name" value="MetI-like"/>
    <property type="match status" value="1"/>
</dbReference>
<keyword evidence="3" id="KW-1003">Cell membrane</keyword>
<organism evidence="9 10">
    <name type="scientific">Aquimarina gracilis</name>
    <dbReference type="NCBI Taxonomy" id="874422"/>
    <lineage>
        <taxon>Bacteria</taxon>
        <taxon>Pseudomonadati</taxon>
        <taxon>Bacteroidota</taxon>
        <taxon>Flavobacteriia</taxon>
        <taxon>Flavobacteriales</taxon>
        <taxon>Flavobacteriaceae</taxon>
        <taxon>Aquimarina</taxon>
    </lineage>
</organism>
<feature type="transmembrane region" description="Helical" evidence="7">
    <location>
        <begin position="338"/>
        <end position="362"/>
    </location>
</feature>
<accession>A0ABU5ZSH7</accession>
<dbReference type="InterPro" id="IPR050366">
    <property type="entry name" value="BP-dependent_transpt_permease"/>
</dbReference>
<dbReference type="CDD" id="cd06261">
    <property type="entry name" value="TM_PBP2"/>
    <property type="match status" value="1"/>
</dbReference>
<name>A0ABU5ZSH7_9FLAO</name>
<dbReference type="InterPro" id="IPR035906">
    <property type="entry name" value="MetI-like_sf"/>
</dbReference>
<feature type="transmembrane region" description="Helical" evidence="7">
    <location>
        <begin position="232"/>
        <end position="251"/>
    </location>
</feature>
<dbReference type="Gene3D" id="1.10.3720.10">
    <property type="entry name" value="MetI-like"/>
    <property type="match status" value="1"/>
</dbReference>
<evidence type="ECO:0000256" key="1">
    <source>
        <dbReference type="ARBA" id="ARBA00004651"/>
    </source>
</evidence>
<reference evidence="9 10" key="1">
    <citation type="journal article" date="2013" name="Int. J. Syst. Evol. Microbiol.">
        <title>Aquimarina gracilis sp. nov., isolated from the gut microflora of a mussel, Mytilus coruscus, and emended description of Aquimarina spongiae.</title>
        <authorList>
            <person name="Park S.C."/>
            <person name="Choe H.N."/>
            <person name="Baik K.S."/>
            <person name="Seong C.N."/>
        </authorList>
    </citation>
    <scope>NUCLEOTIDE SEQUENCE [LARGE SCALE GENOMIC DNA]</scope>
    <source>
        <strain evidence="9 10">PSC32</strain>
    </source>
</reference>
<feature type="transmembrane region" description="Helical" evidence="7">
    <location>
        <begin position="171"/>
        <end position="197"/>
    </location>
</feature>
<keyword evidence="10" id="KW-1185">Reference proteome</keyword>
<comment type="similarity">
    <text evidence="7">Belongs to the binding-protein-dependent transport system permease family.</text>
</comment>
<dbReference type="PANTHER" id="PTHR43386:SF1">
    <property type="entry name" value="D,D-DIPEPTIDE TRANSPORT SYSTEM PERMEASE PROTEIN DDPC-RELATED"/>
    <property type="match status" value="1"/>
</dbReference>
<evidence type="ECO:0000256" key="6">
    <source>
        <dbReference type="ARBA" id="ARBA00023136"/>
    </source>
</evidence>
<keyword evidence="6 7" id="KW-0472">Membrane</keyword>
<dbReference type="EMBL" id="JAYKLX010000001">
    <property type="protein sequence ID" value="MEB3344221.1"/>
    <property type="molecule type" value="Genomic_DNA"/>
</dbReference>
<keyword evidence="5 7" id="KW-1133">Transmembrane helix</keyword>
<dbReference type="Pfam" id="PF12911">
    <property type="entry name" value="OppC_N"/>
    <property type="match status" value="1"/>
</dbReference>
<keyword evidence="2 7" id="KW-0813">Transport</keyword>
<feature type="transmembrane region" description="Helical" evidence="7">
    <location>
        <begin position="204"/>
        <end position="226"/>
    </location>
</feature>
<evidence type="ECO:0000256" key="7">
    <source>
        <dbReference type="RuleBase" id="RU363032"/>
    </source>
</evidence>
<dbReference type="RefSeq" id="WP_324178271.1">
    <property type="nucleotide sequence ID" value="NZ_BAABAW010000016.1"/>
</dbReference>
<protein>
    <submittedName>
        <fullName evidence="9">ABC transporter permease</fullName>
    </submittedName>
</protein>
<proteinExistence type="inferred from homology"/>
<dbReference type="Pfam" id="PF00528">
    <property type="entry name" value="BPD_transp_1"/>
    <property type="match status" value="1"/>
</dbReference>
<evidence type="ECO:0000256" key="2">
    <source>
        <dbReference type="ARBA" id="ARBA00022448"/>
    </source>
</evidence>
<evidence type="ECO:0000259" key="8">
    <source>
        <dbReference type="PROSITE" id="PS50928"/>
    </source>
</evidence>
<comment type="caution">
    <text evidence="9">The sequence shown here is derived from an EMBL/GenBank/DDBJ whole genome shotgun (WGS) entry which is preliminary data.</text>
</comment>
<evidence type="ECO:0000313" key="9">
    <source>
        <dbReference type="EMBL" id="MEB3344221.1"/>
    </source>
</evidence>
<dbReference type="InterPro" id="IPR025966">
    <property type="entry name" value="OppC_N"/>
</dbReference>
<evidence type="ECO:0000256" key="3">
    <source>
        <dbReference type="ARBA" id="ARBA00022475"/>
    </source>
</evidence>
<gene>
    <name evidence="9" type="ORF">U6A24_02055</name>
</gene>
<dbReference type="PANTHER" id="PTHR43386">
    <property type="entry name" value="OLIGOPEPTIDE TRANSPORT SYSTEM PERMEASE PROTEIN APPC"/>
    <property type="match status" value="1"/>
</dbReference>
<dbReference type="InterPro" id="IPR000515">
    <property type="entry name" value="MetI-like"/>
</dbReference>
<sequence length="371" mass="40945">MPETKSNSLSTLALQKFKKNFWGVLSFYFIIFCGLIAIFAYVLAPDNSQNANQMHLSIHSKPPGFNVKMLTIPSQNSYDQSFFSKVFFGEKNTDTEIPIERFTLKKDVLKIYPYSEGEIIGISKEIPLRSFPDDLSSNEIIDTYIKDQKFILGTDKYGRDLLSRMLVGIRISFSIGFVAVLISLFLGISLGAIAGYFGGKVDIAIMWLINVTWSIPTLLLVIAITLALGKGFWQVFIAVGLTMWVEVARVVRGQVLSVKQMQYVTAARALGFTNFRIISKHILPNSLAPVIVISAANFAAAILIESGLSFLGIGAQPPMASWGAMIKDHYSYIILGKAYLAVIPGLGIMSLVMAFMLIGNALRDALDVKEK</sequence>